<reference evidence="4 5" key="1">
    <citation type="submission" date="2019-07" db="EMBL/GenBank/DDBJ databases">
        <title>Genomic Encyclopedia of Type Strains, Phase IV (KMG-IV): sequencing the most valuable type-strain genomes for metagenomic binning, comparative biology and taxonomic classification.</title>
        <authorList>
            <person name="Goeker M."/>
        </authorList>
    </citation>
    <scope>NUCLEOTIDE SEQUENCE [LARGE SCALE GENOMIC DNA]</scope>
    <source>
        <strain evidence="4 5">SS015</strain>
    </source>
</reference>
<dbReference type="RefSeq" id="WP_148896575.1">
    <property type="nucleotide sequence ID" value="NZ_VNIB01000012.1"/>
</dbReference>
<accession>A0A5D3WI18</accession>
<comment type="caution">
    <text evidence="4">The sequence shown here is derived from an EMBL/GenBank/DDBJ whole genome shotgun (WGS) entry which is preliminary data.</text>
</comment>
<dbReference type="Gene3D" id="1.10.3210.10">
    <property type="entry name" value="Hypothetical protein af1432"/>
    <property type="match status" value="1"/>
</dbReference>
<dbReference type="AlphaFoldDB" id="A0A5D3WI18"/>
<feature type="compositionally biased region" description="Acidic residues" evidence="1">
    <location>
        <begin position="305"/>
        <end position="317"/>
    </location>
</feature>
<evidence type="ECO:0000313" key="5">
    <source>
        <dbReference type="Proteomes" id="UP000324159"/>
    </source>
</evidence>
<dbReference type="OrthoDB" id="5428414at2"/>
<evidence type="ECO:0000259" key="3">
    <source>
        <dbReference type="PROSITE" id="PS51831"/>
    </source>
</evidence>
<name>A0A5D3WI18_9BACT</name>
<dbReference type="Pfam" id="PF01966">
    <property type="entry name" value="HD"/>
    <property type="match status" value="1"/>
</dbReference>
<keyword evidence="2" id="KW-1133">Transmembrane helix</keyword>
<evidence type="ECO:0000256" key="2">
    <source>
        <dbReference type="SAM" id="Phobius"/>
    </source>
</evidence>
<evidence type="ECO:0000313" key="4">
    <source>
        <dbReference type="EMBL" id="TYO96728.1"/>
    </source>
</evidence>
<feature type="compositionally biased region" description="Polar residues" evidence="1">
    <location>
        <begin position="319"/>
        <end position="332"/>
    </location>
</feature>
<feature type="compositionally biased region" description="Acidic residues" evidence="1">
    <location>
        <begin position="266"/>
        <end position="282"/>
    </location>
</feature>
<protein>
    <submittedName>
        <fullName evidence="4">HD domain-containing protein</fullName>
    </submittedName>
</protein>
<sequence length="486" mass="53984">MPSDLITSVGIGCCLGLIGYAAWQFRPAPKGKNKERRLLADIARLWTGKGEVVDFREIAQIWRTTPEAARKQQEKAPNYTRKEIRDFHARWCNTATVRGEKKLVIEKILSILDQKGDCPSVVHRNPNEAEKKYDRDVFALLSRVPLWQHSLDVATRLAEGMKQAVMIPDALIAGLGHDLGKLPSYQYALYRTGDHPVLSLIALHRVPGFESMSNADDIAQAIRQHHLVAPDNPLGAALKQADQKTRLDEISRLSPAGRDIRLKPDDEQEVPPDTIQESEGEEPSTSTTDKETRLETGAESAPDMAADEEGEKTDPEDSGGQQEELSEASTNKGFPDNLDLEAVLSGLKKRINRIEKGRWSVVSIPEGLVLCQPDALWKEIRRVGKRTPELLLGDADEETKRKILAAVVERMSSELKAIETSIVAEGYYTSQCLVVMGSGKAFRSLLIPFRAEAFGVLPSHLEALKSPLLRQMVRKVKLPNQTGENE</sequence>
<gene>
    <name evidence="4" type="ORF">EDC39_11216</name>
</gene>
<organism evidence="4 5">
    <name type="scientific">Geothermobacter ehrlichii</name>
    <dbReference type="NCBI Taxonomy" id="213224"/>
    <lineage>
        <taxon>Bacteria</taxon>
        <taxon>Pseudomonadati</taxon>
        <taxon>Thermodesulfobacteriota</taxon>
        <taxon>Desulfuromonadia</taxon>
        <taxon>Desulfuromonadales</taxon>
        <taxon>Geothermobacteraceae</taxon>
        <taxon>Geothermobacter</taxon>
    </lineage>
</organism>
<feature type="domain" description="HD" evidence="3">
    <location>
        <begin position="146"/>
        <end position="247"/>
    </location>
</feature>
<dbReference type="PROSITE" id="PS51831">
    <property type="entry name" value="HD"/>
    <property type="match status" value="1"/>
</dbReference>
<dbReference type="InterPro" id="IPR003607">
    <property type="entry name" value="HD/PDEase_dom"/>
</dbReference>
<keyword evidence="2" id="KW-0472">Membrane</keyword>
<evidence type="ECO:0000256" key="1">
    <source>
        <dbReference type="SAM" id="MobiDB-lite"/>
    </source>
</evidence>
<dbReference type="SUPFAM" id="SSF109604">
    <property type="entry name" value="HD-domain/PDEase-like"/>
    <property type="match status" value="1"/>
</dbReference>
<feature type="region of interest" description="Disordered" evidence="1">
    <location>
        <begin position="251"/>
        <end position="337"/>
    </location>
</feature>
<keyword evidence="2" id="KW-0812">Transmembrane</keyword>
<feature type="transmembrane region" description="Helical" evidence="2">
    <location>
        <begin position="6"/>
        <end position="23"/>
    </location>
</feature>
<dbReference type="CDD" id="cd00077">
    <property type="entry name" value="HDc"/>
    <property type="match status" value="1"/>
</dbReference>
<dbReference type="EMBL" id="VNIB01000012">
    <property type="protein sequence ID" value="TYO96728.1"/>
    <property type="molecule type" value="Genomic_DNA"/>
</dbReference>
<keyword evidence="5" id="KW-1185">Reference proteome</keyword>
<dbReference type="Proteomes" id="UP000324159">
    <property type="component" value="Unassembled WGS sequence"/>
</dbReference>
<proteinExistence type="predicted"/>
<dbReference type="InterPro" id="IPR006674">
    <property type="entry name" value="HD_domain"/>
</dbReference>